<comment type="caution">
    <text evidence="1">The sequence shown here is derived from an EMBL/GenBank/DDBJ whole genome shotgun (WGS) entry which is preliminary data.</text>
</comment>
<name>A0ACC1XHH1_MELAZ</name>
<dbReference type="Proteomes" id="UP001164539">
    <property type="component" value="Chromosome 9"/>
</dbReference>
<evidence type="ECO:0000313" key="1">
    <source>
        <dbReference type="EMBL" id="KAJ4710800.1"/>
    </source>
</evidence>
<keyword evidence="2" id="KW-1185">Reference proteome</keyword>
<reference evidence="1 2" key="1">
    <citation type="journal article" date="2023" name="Science">
        <title>Complex scaffold remodeling in plant triterpene biosynthesis.</title>
        <authorList>
            <person name="De La Pena R."/>
            <person name="Hodgson H."/>
            <person name="Liu J.C."/>
            <person name="Stephenson M.J."/>
            <person name="Martin A.C."/>
            <person name="Owen C."/>
            <person name="Harkess A."/>
            <person name="Leebens-Mack J."/>
            <person name="Jimenez L.E."/>
            <person name="Osbourn A."/>
            <person name="Sattely E.S."/>
        </authorList>
    </citation>
    <scope>NUCLEOTIDE SEQUENCE [LARGE SCALE GENOMIC DNA]</scope>
    <source>
        <strain evidence="2">cv. JPN11</strain>
        <tissue evidence="1">Leaf</tissue>
    </source>
</reference>
<evidence type="ECO:0000313" key="2">
    <source>
        <dbReference type="Proteomes" id="UP001164539"/>
    </source>
</evidence>
<sequence>MALPFGKLTFLVGAGIVTSVLAKEGRLSTVSDVVGGAWKIVSKMIKQDDPGPLDRKPRDDNLLAQVNSIRQELLLLASNRPVTIVTAGGTGAQKYGMIIVIVVVGYGYVRWKGWKLPDFMFATKRSLSDACNAVARQLEDVYSSISAAQRQLSSKITSVDRDVNKIVEISQVTKEEVSLLRGRSKLIGQEFESVRDVVQTLESKLSVIEGKQDITTQGVKKLCDCAWRIENNETADWTQASRLSCSRTSLELRGITPSSRTGSLPPALPPALPLEPPSPSDANGSQKVDRSVQSCVSASGLKEFNGVSQVGESSRSPKVSNGIGASEDLSNWSSSNVVLGRRYSASVLTRQRSATNAVAQQALSSGQRC</sequence>
<gene>
    <name evidence="1" type="ORF">OWV82_016932</name>
</gene>
<organism evidence="1 2">
    <name type="scientific">Melia azedarach</name>
    <name type="common">Chinaberry tree</name>
    <dbReference type="NCBI Taxonomy" id="155640"/>
    <lineage>
        <taxon>Eukaryota</taxon>
        <taxon>Viridiplantae</taxon>
        <taxon>Streptophyta</taxon>
        <taxon>Embryophyta</taxon>
        <taxon>Tracheophyta</taxon>
        <taxon>Spermatophyta</taxon>
        <taxon>Magnoliopsida</taxon>
        <taxon>eudicotyledons</taxon>
        <taxon>Gunneridae</taxon>
        <taxon>Pentapetalae</taxon>
        <taxon>rosids</taxon>
        <taxon>malvids</taxon>
        <taxon>Sapindales</taxon>
        <taxon>Meliaceae</taxon>
        <taxon>Melia</taxon>
    </lineage>
</organism>
<dbReference type="EMBL" id="CM051402">
    <property type="protein sequence ID" value="KAJ4710800.1"/>
    <property type="molecule type" value="Genomic_DNA"/>
</dbReference>
<accession>A0ACC1XHH1</accession>
<protein>
    <submittedName>
        <fullName evidence="1">BZIP transcription factor, putative (DUF1664)</fullName>
    </submittedName>
</protein>
<proteinExistence type="predicted"/>